<feature type="non-terminal residue" evidence="1">
    <location>
        <position position="1"/>
    </location>
</feature>
<dbReference type="EMBL" id="FN655935">
    <property type="protein sequence ID" value="CBY40455.1"/>
    <property type="molecule type" value="Genomic_DNA"/>
</dbReference>
<proteinExistence type="predicted"/>
<evidence type="ECO:0000313" key="1">
    <source>
        <dbReference type="EMBL" id="CBY40455.1"/>
    </source>
</evidence>
<gene>
    <name evidence="1" type="ORF">GSOID_T00022466001</name>
</gene>
<accession>E4YYC7</accession>
<dbReference type="AlphaFoldDB" id="E4YYC7"/>
<name>E4YYC7_OIKDI</name>
<dbReference type="Proteomes" id="UP000011014">
    <property type="component" value="Unassembled WGS sequence"/>
</dbReference>
<organism evidence="1">
    <name type="scientific">Oikopleura dioica</name>
    <name type="common">Tunicate</name>
    <dbReference type="NCBI Taxonomy" id="34765"/>
    <lineage>
        <taxon>Eukaryota</taxon>
        <taxon>Metazoa</taxon>
        <taxon>Chordata</taxon>
        <taxon>Tunicata</taxon>
        <taxon>Appendicularia</taxon>
        <taxon>Copelata</taxon>
        <taxon>Oikopleuridae</taxon>
        <taxon>Oikopleura</taxon>
    </lineage>
</organism>
<protein>
    <submittedName>
        <fullName evidence="1">Uncharacterized protein</fullName>
    </submittedName>
</protein>
<sequence length="112" mass="12111">VFVSSVGATMRSVPSRRAKHSFCWRNEDPAFFLCFWGCSSTVTRRSRGSGSGGSPNTLGKLELSCLSSAIIAPTVASEDSSSEIGERSISLRLTTPSSFFRNSSWFWVSSAC</sequence>
<reference evidence="1" key="1">
    <citation type="journal article" date="2010" name="Science">
        <title>Plasticity of animal genome architecture unmasked by rapid evolution of a pelagic tunicate.</title>
        <authorList>
            <person name="Denoeud F."/>
            <person name="Henriet S."/>
            <person name="Mungpakdee S."/>
            <person name="Aury J.M."/>
            <person name="Da Silva C."/>
            <person name="Brinkmann H."/>
            <person name="Mikhaleva J."/>
            <person name="Olsen L.C."/>
            <person name="Jubin C."/>
            <person name="Canestro C."/>
            <person name="Bouquet J.M."/>
            <person name="Danks G."/>
            <person name="Poulain J."/>
            <person name="Campsteijn C."/>
            <person name="Adamski M."/>
            <person name="Cross I."/>
            <person name="Yadetie F."/>
            <person name="Muffato M."/>
            <person name="Louis A."/>
            <person name="Butcher S."/>
            <person name="Tsagkogeorga G."/>
            <person name="Konrad A."/>
            <person name="Singh S."/>
            <person name="Jensen M.F."/>
            <person name="Cong E.H."/>
            <person name="Eikeseth-Otteraa H."/>
            <person name="Noel B."/>
            <person name="Anthouard V."/>
            <person name="Porcel B.M."/>
            <person name="Kachouri-Lafond R."/>
            <person name="Nishino A."/>
            <person name="Ugolini M."/>
            <person name="Chourrout P."/>
            <person name="Nishida H."/>
            <person name="Aasland R."/>
            <person name="Huzurbazar S."/>
            <person name="Westhof E."/>
            <person name="Delsuc F."/>
            <person name="Lehrach H."/>
            <person name="Reinhardt R."/>
            <person name="Weissenbach J."/>
            <person name="Roy S.W."/>
            <person name="Artiguenave F."/>
            <person name="Postlethwait J.H."/>
            <person name="Manak J.R."/>
            <person name="Thompson E.M."/>
            <person name="Jaillon O."/>
            <person name="Du Pasquier L."/>
            <person name="Boudinot P."/>
            <person name="Liberles D.A."/>
            <person name="Volff J.N."/>
            <person name="Philippe H."/>
            <person name="Lenhard B."/>
            <person name="Roest Crollius H."/>
            <person name="Wincker P."/>
            <person name="Chourrout D."/>
        </authorList>
    </citation>
    <scope>NUCLEOTIDE SEQUENCE [LARGE SCALE GENOMIC DNA]</scope>
</reference>